<reference evidence="2" key="1">
    <citation type="submission" date="2023-07" db="EMBL/GenBank/DDBJ databases">
        <title>draft genome sequence of fig (Ficus carica).</title>
        <authorList>
            <person name="Takahashi T."/>
            <person name="Nishimura K."/>
        </authorList>
    </citation>
    <scope>NUCLEOTIDE SEQUENCE</scope>
</reference>
<gene>
    <name evidence="2" type="ORF">TIFTF001_016931</name>
</gene>
<keyword evidence="1" id="KW-0732">Signal</keyword>
<protein>
    <submittedName>
        <fullName evidence="2">Uncharacterized protein</fullName>
    </submittedName>
</protein>
<accession>A0AA88D979</accession>
<feature type="chain" id="PRO_5041684935" evidence="1">
    <location>
        <begin position="30"/>
        <end position="79"/>
    </location>
</feature>
<keyword evidence="3" id="KW-1185">Reference proteome</keyword>
<dbReference type="PANTHER" id="PTHR37078">
    <property type="entry name" value="NODULE CYSTEINE-RICH (NCR) SECRETED PEPTIDE"/>
    <property type="match status" value="1"/>
</dbReference>
<evidence type="ECO:0000313" key="2">
    <source>
        <dbReference type="EMBL" id="GMN47756.1"/>
    </source>
</evidence>
<dbReference type="Proteomes" id="UP001187192">
    <property type="component" value="Unassembled WGS sequence"/>
</dbReference>
<evidence type="ECO:0000256" key="1">
    <source>
        <dbReference type="SAM" id="SignalP"/>
    </source>
</evidence>
<feature type="signal peptide" evidence="1">
    <location>
        <begin position="1"/>
        <end position="29"/>
    </location>
</feature>
<dbReference type="EMBL" id="BTGU01000026">
    <property type="protein sequence ID" value="GMN47756.1"/>
    <property type="molecule type" value="Genomic_DNA"/>
</dbReference>
<dbReference type="PANTHER" id="PTHR37078:SF6">
    <property type="entry name" value="NODULE CYSTEINE-RICH (NCR) SECRETED PEPTIDE"/>
    <property type="match status" value="1"/>
</dbReference>
<dbReference type="AlphaFoldDB" id="A0AA88D979"/>
<proteinExistence type="predicted"/>
<name>A0AA88D979_FICCA</name>
<comment type="caution">
    <text evidence="2">The sequence shown here is derived from an EMBL/GenBank/DDBJ whole genome shotgun (WGS) entry which is preliminary data.</text>
</comment>
<sequence>MGLPKPNTLLVFVLLVVVLASEKSAAVQARPLSFAQQRYANVFATLGLVCKCCDGGECTSTWNKSCSKVQCLPWKQHNQ</sequence>
<evidence type="ECO:0000313" key="3">
    <source>
        <dbReference type="Proteomes" id="UP001187192"/>
    </source>
</evidence>
<organism evidence="2 3">
    <name type="scientific">Ficus carica</name>
    <name type="common">Common fig</name>
    <dbReference type="NCBI Taxonomy" id="3494"/>
    <lineage>
        <taxon>Eukaryota</taxon>
        <taxon>Viridiplantae</taxon>
        <taxon>Streptophyta</taxon>
        <taxon>Embryophyta</taxon>
        <taxon>Tracheophyta</taxon>
        <taxon>Spermatophyta</taxon>
        <taxon>Magnoliopsida</taxon>
        <taxon>eudicotyledons</taxon>
        <taxon>Gunneridae</taxon>
        <taxon>Pentapetalae</taxon>
        <taxon>rosids</taxon>
        <taxon>fabids</taxon>
        <taxon>Rosales</taxon>
        <taxon>Moraceae</taxon>
        <taxon>Ficeae</taxon>
        <taxon>Ficus</taxon>
    </lineage>
</organism>
<dbReference type="Gramene" id="FCD_00036529-RA">
    <property type="protein sequence ID" value="FCD_00036529-RA:cds"/>
    <property type="gene ID" value="FCD_00036529"/>
</dbReference>
<dbReference type="Gramene" id="FCD_00018154-RA">
    <property type="protein sequence ID" value="FCD_00018154-RA:cds"/>
    <property type="gene ID" value="FCD_00018154"/>
</dbReference>